<reference evidence="5" key="1">
    <citation type="submission" date="2016-10" db="EMBL/GenBank/DDBJ databases">
        <authorList>
            <person name="Varghese N."/>
            <person name="Submissions S."/>
        </authorList>
    </citation>
    <scope>NUCLEOTIDE SEQUENCE [LARGE SCALE GENOMIC DNA]</scope>
    <source>
        <strain evidence="5">LMG 26031</strain>
    </source>
</reference>
<feature type="domain" description="Glycosyl transferase family 1" evidence="2">
    <location>
        <begin position="172"/>
        <end position="297"/>
    </location>
</feature>
<dbReference type="InterPro" id="IPR028098">
    <property type="entry name" value="Glyco_trans_4-like_N"/>
</dbReference>
<dbReference type="RefSeq" id="WP_090865355.1">
    <property type="nucleotide sequence ID" value="NZ_FNYE01000007.1"/>
</dbReference>
<dbReference type="Gene3D" id="3.40.50.2000">
    <property type="entry name" value="Glycogen Phosphorylase B"/>
    <property type="match status" value="2"/>
</dbReference>
<dbReference type="Pfam" id="PF13439">
    <property type="entry name" value="Glyco_transf_4"/>
    <property type="match status" value="1"/>
</dbReference>
<dbReference type="Pfam" id="PF00534">
    <property type="entry name" value="Glycos_transf_1"/>
    <property type="match status" value="1"/>
</dbReference>
<dbReference type="STRING" id="667676.SAMN05192539_1007140"/>
<dbReference type="InterPro" id="IPR001296">
    <property type="entry name" value="Glyco_trans_1"/>
</dbReference>
<organism evidence="4 5">
    <name type="scientific">Paraburkholderia diazotrophica</name>
    <dbReference type="NCBI Taxonomy" id="667676"/>
    <lineage>
        <taxon>Bacteria</taxon>
        <taxon>Pseudomonadati</taxon>
        <taxon>Pseudomonadota</taxon>
        <taxon>Betaproteobacteria</taxon>
        <taxon>Burkholderiales</taxon>
        <taxon>Burkholderiaceae</taxon>
        <taxon>Paraburkholderia</taxon>
    </lineage>
</organism>
<evidence type="ECO:0000256" key="1">
    <source>
        <dbReference type="SAM" id="MobiDB-lite"/>
    </source>
</evidence>
<dbReference type="SUPFAM" id="SSF53756">
    <property type="entry name" value="UDP-Glycosyltransferase/glycogen phosphorylase"/>
    <property type="match status" value="1"/>
</dbReference>
<keyword evidence="4" id="KW-0808">Transferase</keyword>
<accession>A0A1H6WX45</accession>
<feature type="region of interest" description="Disordered" evidence="1">
    <location>
        <begin position="353"/>
        <end position="372"/>
    </location>
</feature>
<dbReference type="PANTHER" id="PTHR12526:SF595">
    <property type="entry name" value="BLL5217 PROTEIN"/>
    <property type="match status" value="1"/>
</dbReference>
<evidence type="ECO:0000313" key="5">
    <source>
        <dbReference type="Proteomes" id="UP000198866"/>
    </source>
</evidence>
<evidence type="ECO:0000259" key="3">
    <source>
        <dbReference type="Pfam" id="PF13439"/>
    </source>
</evidence>
<dbReference type="CDD" id="cd03802">
    <property type="entry name" value="GT4_AviGT4-like"/>
    <property type="match status" value="1"/>
</dbReference>
<proteinExistence type="predicted"/>
<feature type="domain" description="Glycosyltransferase subfamily 4-like N-terminal" evidence="3">
    <location>
        <begin position="22"/>
        <end position="148"/>
    </location>
</feature>
<dbReference type="GO" id="GO:0016757">
    <property type="term" value="F:glycosyltransferase activity"/>
    <property type="evidence" value="ECO:0007669"/>
    <property type="project" value="InterPro"/>
</dbReference>
<dbReference type="EMBL" id="FNYE01000007">
    <property type="protein sequence ID" value="SEJ16915.1"/>
    <property type="molecule type" value="Genomic_DNA"/>
</dbReference>
<dbReference type="OrthoDB" id="267270at2"/>
<name>A0A1H6WX45_9BURK</name>
<evidence type="ECO:0000259" key="2">
    <source>
        <dbReference type="Pfam" id="PF00534"/>
    </source>
</evidence>
<evidence type="ECO:0000313" key="4">
    <source>
        <dbReference type="EMBL" id="SEJ16915.1"/>
    </source>
</evidence>
<sequence length="372" mass="41048">MRIAQIAPLYEPVPPLAYGATERIVHYLTEELVRRGHDVTLFASGDSRTSAALVAGCERGLWRDSSAWDTSCHHVRQLEQVARHAREFDILHFHGEPIHFPLMRSLGCKHVTTMHGLMLAHDHGPLLREFADAPLVAISESQRKPLPEANWVRTIHHGIPADALPFDDAPRGYLLFLGRIMPGKRPDLAIDIARRAQMPLKIAGVVHPGEREYFQKTIKPLLHQNAAFVDYLGEAGGPARSRLLSQASALLLPLEWEEPFGLVAIEAMACGTPVIAFRRGAMTEIIEDNVSGRLVDDIDGAVAAAGQIGSIDRRACRRAFESRFTAARMADDYIELYTSLCGALAPATHDQTRRYAPSLGSPHTRGAHARAR</sequence>
<dbReference type="AlphaFoldDB" id="A0A1H6WX45"/>
<keyword evidence="5" id="KW-1185">Reference proteome</keyword>
<gene>
    <name evidence="4" type="ORF">SAMN05192539_1007140</name>
</gene>
<dbReference type="PANTHER" id="PTHR12526">
    <property type="entry name" value="GLYCOSYLTRANSFERASE"/>
    <property type="match status" value="1"/>
</dbReference>
<dbReference type="Proteomes" id="UP000198866">
    <property type="component" value="Unassembled WGS sequence"/>
</dbReference>
<protein>
    <submittedName>
        <fullName evidence="4">Glycosyltransferase involved in cell wall bisynthesis</fullName>
    </submittedName>
</protein>